<dbReference type="KEGG" id="bly:A2T55_01975"/>
<dbReference type="Pfam" id="PF13087">
    <property type="entry name" value="AAA_12"/>
    <property type="match status" value="1"/>
</dbReference>
<dbReference type="Pfam" id="PF13086">
    <property type="entry name" value="AAA_11"/>
    <property type="match status" value="1"/>
</dbReference>
<dbReference type="EMBL" id="CP014869">
    <property type="protein sequence ID" value="AMT92716.1"/>
    <property type="molecule type" value="Genomic_DNA"/>
</dbReference>
<feature type="domain" description="DNA2/NAM7 helicase-like C-terminal" evidence="2">
    <location>
        <begin position="1157"/>
        <end position="1340"/>
    </location>
</feature>
<dbReference type="CDD" id="cd18808">
    <property type="entry name" value="SF1_C_Upf1"/>
    <property type="match status" value="1"/>
</dbReference>
<feature type="domain" description="DNA2/NAM7 helicase helicase" evidence="1">
    <location>
        <begin position="730"/>
        <end position="1116"/>
    </location>
</feature>
<gene>
    <name evidence="4" type="ORF">A2T55_01975</name>
</gene>
<dbReference type="Gene3D" id="3.40.50.300">
    <property type="entry name" value="P-loop containing nucleotide triphosphate hydrolases"/>
    <property type="match status" value="3"/>
</dbReference>
<dbReference type="Proteomes" id="UP000075950">
    <property type="component" value="Chromosome"/>
</dbReference>
<feature type="domain" description="Restriction endonuclease type II-like" evidence="3">
    <location>
        <begin position="1387"/>
        <end position="1480"/>
    </location>
</feature>
<dbReference type="InterPro" id="IPR049468">
    <property type="entry name" value="Restrct_endonuc-II-like_dom"/>
</dbReference>
<evidence type="ECO:0000259" key="1">
    <source>
        <dbReference type="Pfam" id="PF13086"/>
    </source>
</evidence>
<organism evidence="4 5">
    <name type="scientific">Brevibacterium linens</name>
    <dbReference type="NCBI Taxonomy" id="1703"/>
    <lineage>
        <taxon>Bacteria</taxon>
        <taxon>Bacillati</taxon>
        <taxon>Actinomycetota</taxon>
        <taxon>Actinomycetes</taxon>
        <taxon>Micrococcales</taxon>
        <taxon>Brevibacteriaceae</taxon>
        <taxon>Brevibacterium</taxon>
    </lineage>
</organism>
<proteinExistence type="predicted"/>
<protein>
    <recommendedName>
        <fullName evidence="6">DNA helicase</fullName>
    </recommendedName>
</protein>
<evidence type="ECO:0000259" key="3">
    <source>
        <dbReference type="Pfam" id="PF18741"/>
    </source>
</evidence>
<dbReference type="RefSeq" id="WP_062860590.1">
    <property type="nucleotide sequence ID" value="NZ_CP014869.1"/>
</dbReference>
<dbReference type="GO" id="GO:0004386">
    <property type="term" value="F:helicase activity"/>
    <property type="evidence" value="ECO:0007669"/>
    <property type="project" value="InterPro"/>
</dbReference>
<reference evidence="5" key="1">
    <citation type="submission" date="2016-03" db="EMBL/GenBank/DDBJ databases">
        <authorList>
            <person name="Ploux O."/>
        </authorList>
    </citation>
    <scope>NUCLEOTIDE SEQUENCE [LARGE SCALE GENOMIC DNA]</scope>
    <source>
        <strain evidence="5">BS258</strain>
    </source>
</reference>
<dbReference type="InterPro" id="IPR027417">
    <property type="entry name" value="P-loop_NTPase"/>
</dbReference>
<dbReference type="InterPro" id="IPR025103">
    <property type="entry name" value="DUF4011"/>
</dbReference>
<sequence length="1887" mass="205574">MSDHEHLSSRRILDLAESSIPQLGGAILGRSPVDWDEDYWTGLLNDADQQADQSRQRSFSDFGDLMTILAHHDRHLIDGRDSVRSARASEALALHVQASAGSAVLTQGAARRFEETLALVLESLGADSSVVGARPQLDSIRGIRTVVVEFESLRAQADVWSATGPKSDGSLISPLHSIRFENLSGTTLDVETVSLSGKGMPAWTLENIRLAVGEVRLFEPHELDWKLGPGEPGTTELEFGVGIPGRSRAGTVSLEILRRGIITRDSVPWLLAANTPTADPLIDSLLGSIPDEPEFASSAGSDGLLLFEAIGRQLDAKFRCGDDPVSDGSVELRSPQSLSAAHDLTVSERAVLLAAAMERTGLPAFLVQTKNGIRAAWGEPDDTTAAWTQSPGVIGSNLARLKLSGFDGPPEDVYCIVDLEQAREVIGPDEIDSKRSRPTDRVVSEVSSVPAAITKWKKELLNLTFTNRQLRMSPASGLRIPLPGDFLPEFVDLLSSGATFDFVSKTELTGSSRGDVTDDAIREGLNMGLLCGLPLSSGFGTRMTQVSSAVRTARAESGMNILHAAIGLLDWVQDSKGKRGLSPIILVPLQLSGSARTGYRIALEAGTTPSINTALSEKLGLITGRRLASLDQPAVDSRGLDIEEVLRSVAAEMSRLPIDGRVVPEVRVMTASHANAPMWKDLQDNWRSIMNKPVPRHLVSGTGTRFNDPIPIRTVRTEDEFKTHLVSRVDGPQLDAVVNAARGSSFVLEGPPGTGKSQTITNMIAAGIARGRKILFVAEKKAALDVVLTRLREAGLADLVLDLHDTKQSMNAVRDTLKRSLRAEGRSLPDTVEKKQRRLAAIIGELDNYPKLLLREDGSESVWSLFRSWTEQLAEFNPDNGWQPEEIDSSMALDGVSVARLKDLIRGYKRALRASSESAGHANAAGPIERPSAFLDRLRQEGLAGVAASLDSGRDVYQLPSAIDLAAARGRLDAEILRHGLGSLSGDHRQHLVEQYLAEVAELEQLWRDHLSAATIRRRNHEIGNKLSHEFIAQLARRTGGKVRTLFEEHGKEVLWSTPCVLMSPSGVSKHIPLGAVEFDTVIFDESSQIVPSTAIGALARAHSAIFVGDRRQMPPPTEFLSSGDGDLLDELGEEIGENHVGRMKSIITLATAAGFEKRRLTWHYRSRDERLIEFSNRKFYEGTLTTIPSAPAADGTHPVRSVFVGGEYVKIPGSSKGNPEEARAVIAEVERTISTDPSKSIMVVTFNSTQRDYIESLLIESGSEQVQAAFERESEPLAIKNVDNVQGDERDIVLFSTVYAPDRATGNLTQNFGPLNRPGGENRFNVAVTRARDRILMFTSLKSSDLDLRTSSSKGLRSLKEFLKAAEDGSNPSVTAATDSGDLYRDQVARALTSRGLEVRTGVGASTFRVDLAVKRPGNQEWLAVLLDSKEWAEQSSVRDRDGTATGNLHRSRGWSGVYRILVPEWTMSPETVISEILKLVETDNALSSAAEQFEVSKGYTGVAAVEVSEPDAAAQSIEEDSVREEIPVPLAEPVNSTVRQVVYREAPVTRAGSRELLLSAEKNFVARSVVREQIIDILTVQGPTEISTLSRQVARRFGAVKLTKPVAEAVEVCIPGDVTSDPLATIVWPPEVSPDSYREYRVPAEGAPARNFTEIGIQEMANAIVDVLSGPTTFDMLGEEIENEVSGVFGLTSSSKDSRARIRRSLEFCLQSGAIEQDSQKRYFSPEPQAVATDSTRAESPFTPVVRSETTMVMEEDTGMSTDVSKQQSSQLIWTEEEMILAADLADDRDWRGPNSATPEVLELSELLKQAHFYPHQGRPENFRSPSSVSRKVGNLIGSHPTKAPANSLRTSAREVPIVQRFIDDRASMKALARSIRERIRRGEL</sequence>
<dbReference type="PANTHER" id="PTHR10887:SF495">
    <property type="entry name" value="HELICASE SENATAXIN ISOFORM X1-RELATED"/>
    <property type="match status" value="1"/>
</dbReference>
<name>A0A144M692_BRELN</name>
<dbReference type="InterPro" id="IPR045055">
    <property type="entry name" value="DNA2/NAM7-like"/>
</dbReference>
<dbReference type="InterPro" id="IPR047187">
    <property type="entry name" value="SF1_C_Upf1"/>
</dbReference>
<dbReference type="InterPro" id="IPR041679">
    <property type="entry name" value="DNA2/NAM7-like_C"/>
</dbReference>
<accession>A0A144M692</accession>
<dbReference type="Pfam" id="PF18741">
    <property type="entry name" value="MTES_1575"/>
    <property type="match status" value="1"/>
</dbReference>
<dbReference type="SUPFAM" id="SSF52540">
    <property type="entry name" value="P-loop containing nucleoside triphosphate hydrolases"/>
    <property type="match status" value="1"/>
</dbReference>
<dbReference type="PANTHER" id="PTHR10887">
    <property type="entry name" value="DNA2/NAM7 HELICASE FAMILY"/>
    <property type="match status" value="1"/>
</dbReference>
<dbReference type="Pfam" id="PF13195">
    <property type="entry name" value="DUF4011"/>
    <property type="match status" value="1"/>
</dbReference>
<evidence type="ECO:0000259" key="2">
    <source>
        <dbReference type="Pfam" id="PF13087"/>
    </source>
</evidence>
<evidence type="ECO:0000313" key="4">
    <source>
        <dbReference type="EMBL" id="AMT92716.1"/>
    </source>
</evidence>
<evidence type="ECO:0008006" key="6">
    <source>
        <dbReference type="Google" id="ProtNLM"/>
    </source>
</evidence>
<evidence type="ECO:0000313" key="5">
    <source>
        <dbReference type="Proteomes" id="UP000075950"/>
    </source>
</evidence>
<dbReference type="InterPro" id="IPR041677">
    <property type="entry name" value="DNA2/NAM7_AAA_11"/>
</dbReference>